<dbReference type="Proteomes" id="UP000076969">
    <property type="component" value="Chromosome"/>
</dbReference>
<name>A0A172WHX9_9EURY</name>
<accession>A0A172WHX9</accession>
<protein>
    <submittedName>
        <fullName evidence="1">Uncharacterized protein</fullName>
    </submittedName>
</protein>
<reference evidence="2" key="1">
    <citation type="journal article" date="2016" name="Syst. Appl. Microbiol.">
        <title>Thermococcus piezophilus sp. nov., a novel hyperthermophilic and piezophilic archaeon with a broad pressure range for growth, isolated from a deepest hydrothermal vent at the Mid-Cayman Rise.</title>
        <authorList>
            <person name="Dalmasso C."/>
            <person name="Oger P."/>
            <person name="Selva G."/>
            <person name="Courtine D."/>
            <person name="L'Haridon S."/>
            <person name="Garlaschelli A."/>
            <person name="Roussel E."/>
            <person name="Miyazaki J."/>
            <person name="Reveillaud J."/>
            <person name="Jebbar M."/>
            <person name="Takai K."/>
            <person name="Maignien L."/>
            <person name="Alain K."/>
        </authorList>
    </citation>
    <scope>NUCLEOTIDE SEQUENCE [LARGE SCALE GENOMIC DNA]</scope>
    <source>
        <strain evidence="2">CDGS</strain>
    </source>
</reference>
<dbReference type="STRING" id="1712654.A7C91_07640"/>
<dbReference type="RefSeq" id="WP_068666326.1">
    <property type="nucleotide sequence ID" value="NZ_CP015520.1"/>
</dbReference>
<sequence length="77" mass="8933">MDVFELARRYHDELDIKEPSMAAMAAKLFDELGLKMVEFLKEEGYALVGTRFKDYDKGLVLDVTKGENRFEITLRKS</sequence>
<proteinExistence type="predicted"/>
<dbReference type="KEGG" id="tpie:A7C91_07640"/>
<dbReference type="EMBL" id="CP015520">
    <property type="protein sequence ID" value="ANF23051.1"/>
    <property type="molecule type" value="Genomic_DNA"/>
</dbReference>
<gene>
    <name evidence="1" type="ORF">A7C91_07640</name>
</gene>
<dbReference type="GeneID" id="28496056"/>
<organism evidence="1 2">
    <name type="scientific">Thermococcus piezophilus</name>
    <dbReference type="NCBI Taxonomy" id="1712654"/>
    <lineage>
        <taxon>Archaea</taxon>
        <taxon>Methanobacteriati</taxon>
        <taxon>Methanobacteriota</taxon>
        <taxon>Thermococci</taxon>
        <taxon>Thermococcales</taxon>
        <taxon>Thermococcaceae</taxon>
        <taxon>Thermococcus</taxon>
    </lineage>
</organism>
<dbReference type="OrthoDB" id="103573at2157"/>
<keyword evidence="2" id="KW-1185">Reference proteome</keyword>
<dbReference type="AlphaFoldDB" id="A0A172WHX9"/>
<evidence type="ECO:0000313" key="1">
    <source>
        <dbReference type="EMBL" id="ANF23051.1"/>
    </source>
</evidence>
<evidence type="ECO:0000313" key="2">
    <source>
        <dbReference type="Proteomes" id="UP000076969"/>
    </source>
</evidence>